<evidence type="ECO:0000313" key="6">
    <source>
        <dbReference type="EMBL" id="RJF70999.1"/>
    </source>
</evidence>
<dbReference type="InterPro" id="IPR016064">
    <property type="entry name" value="NAD/diacylglycerol_kinase_sf"/>
</dbReference>
<keyword evidence="4" id="KW-0067">ATP-binding</keyword>
<keyword evidence="7" id="KW-1185">Reference proteome</keyword>
<dbReference type="SUPFAM" id="SSF111331">
    <property type="entry name" value="NAD kinase/diacylglycerol kinase-like"/>
    <property type="match status" value="1"/>
</dbReference>
<keyword evidence="3 6" id="KW-0418">Kinase</keyword>
<sequence length="310" mass="32715">MLGGTLTHATSPEFTVVLNAQAGRGLAARKWPQLQAELLRRGLPFTLLTTATPEEARARVLALPPHAPIMTVGGEGTVSAILPALVGTGRPLAIIPLGSGNDFAGMLGLRAGDFGEALNRLAYAPRAVDVLEVQWLAGDGAGQRRYLLNGLGMGFDAQVNQAMKDTPARWPGLARYAWGAFATVRHLHLSSVSVELDGQPWYAGPSALCAVMNGTRYGGGFRISPHSDVRDGRLNVVASGPIGRLELLKLMAQVLAARHIGQPGVHAAQGRQVSVRWNEPIALHVDGEDAGKVTALSVKVHPKAVQLLNA</sequence>
<dbReference type="OrthoDB" id="9786026at2"/>
<organism evidence="6 7">
    <name type="scientific">Deinococcus cavernae</name>
    <dbReference type="NCBI Taxonomy" id="2320857"/>
    <lineage>
        <taxon>Bacteria</taxon>
        <taxon>Thermotogati</taxon>
        <taxon>Deinococcota</taxon>
        <taxon>Deinococci</taxon>
        <taxon>Deinococcales</taxon>
        <taxon>Deinococcaceae</taxon>
        <taxon>Deinococcus</taxon>
    </lineage>
</organism>
<comment type="caution">
    <text evidence="6">The sequence shown here is derived from an EMBL/GenBank/DDBJ whole genome shotgun (WGS) entry which is preliminary data.</text>
</comment>
<evidence type="ECO:0000256" key="3">
    <source>
        <dbReference type="ARBA" id="ARBA00022777"/>
    </source>
</evidence>
<dbReference type="PANTHER" id="PTHR12358">
    <property type="entry name" value="SPHINGOSINE KINASE"/>
    <property type="match status" value="1"/>
</dbReference>
<dbReference type="PROSITE" id="PS50146">
    <property type="entry name" value="DAGK"/>
    <property type="match status" value="1"/>
</dbReference>
<dbReference type="InterPro" id="IPR017438">
    <property type="entry name" value="ATP-NAD_kinase_N"/>
</dbReference>
<dbReference type="InterPro" id="IPR045540">
    <property type="entry name" value="YegS/DAGK_C"/>
</dbReference>
<reference evidence="6 7" key="1">
    <citation type="submission" date="2018-09" db="EMBL/GenBank/DDBJ databases">
        <authorList>
            <person name="Zhu H."/>
        </authorList>
    </citation>
    <scope>NUCLEOTIDE SEQUENCE [LARGE SCALE GENOMIC DNA]</scope>
    <source>
        <strain evidence="6 7">K2S05-167</strain>
    </source>
</reference>
<keyword evidence="1" id="KW-0808">Transferase</keyword>
<evidence type="ECO:0000256" key="1">
    <source>
        <dbReference type="ARBA" id="ARBA00022679"/>
    </source>
</evidence>
<protein>
    <submittedName>
        <fullName evidence="6">Diacylglycerol kinase family lipid kinase</fullName>
    </submittedName>
</protein>
<dbReference type="SMART" id="SM00046">
    <property type="entry name" value="DAGKc"/>
    <property type="match status" value="1"/>
</dbReference>
<dbReference type="EMBL" id="QYUJ01000014">
    <property type="protein sequence ID" value="RJF70999.1"/>
    <property type="molecule type" value="Genomic_DNA"/>
</dbReference>
<dbReference type="PANTHER" id="PTHR12358:SF106">
    <property type="entry name" value="LIPID KINASE YEGS"/>
    <property type="match status" value="1"/>
</dbReference>
<dbReference type="InterPro" id="IPR050187">
    <property type="entry name" value="Lipid_Phosphate_FormReg"/>
</dbReference>
<evidence type="ECO:0000256" key="2">
    <source>
        <dbReference type="ARBA" id="ARBA00022741"/>
    </source>
</evidence>
<evidence type="ECO:0000259" key="5">
    <source>
        <dbReference type="PROSITE" id="PS50146"/>
    </source>
</evidence>
<gene>
    <name evidence="6" type="ORF">D3875_04780</name>
</gene>
<keyword evidence="2" id="KW-0547">Nucleotide-binding</keyword>
<dbReference type="Pfam" id="PF19279">
    <property type="entry name" value="YegS_C"/>
    <property type="match status" value="1"/>
</dbReference>
<evidence type="ECO:0000313" key="7">
    <source>
        <dbReference type="Proteomes" id="UP000286287"/>
    </source>
</evidence>
<dbReference type="GO" id="GO:0005524">
    <property type="term" value="F:ATP binding"/>
    <property type="evidence" value="ECO:0007669"/>
    <property type="project" value="UniProtKB-KW"/>
</dbReference>
<dbReference type="Gene3D" id="2.60.200.40">
    <property type="match status" value="1"/>
</dbReference>
<dbReference type="Proteomes" id="UP000286287">
    <property type="component" value="Unassembled WGS sequence"/>
</dbReference>
<feature type="domain" description="DAGKc" evidence="5">
    <location>
        <begin position="9"/>
        <end position="138"/>
    </location>
</feature>
<dbReference type="Pfam" id="PF00781">
    <property type="entry name" value="DAGK_cat"/>
    <property type="match status" value="1"/>
</dbReference>
<proteinExistence type="predicted"/>
<dbReference type="GO" id="GO:0016301">
    <property type="term" value="F:kinase activity"/>
    <property type="evidence" value="ECO:0007669"/>
    <property type="project" value="UniProtKB-KW"/>
</dbReference>
<dbReference type="Gene3D" id="3.40.50.10330">
    <property type="entry name" value="Probable inorganic polyphosphate/atp-NAD kinase, domain 1"/>
    <property type="match status" value="1"/>
</dbReference>
<dbReference type="AlphaFoldDB" id="A0A418V4F8"/>
<dbReference type="InterPro" id="IPR001206">
    <property type="entry name" value="Diacylglycerol_kinase_cat_dom"/>
</dbReference>
<name>A0A418V4F8_9DEIO</name>
<evidence type="ECO:0000256" key="4">
    <source>
        <dbReference type="ARBA" id="ARBA00022840"/>
    </source>
</evidence>
<dbReference type="GO" id="GO:0005886">
    <property type="term" value="C:plasma membrane"/>
    <property type="evidence" value="ECO:0007669"/>
    <property type="project" value="TreeGrafter"/>
</dbReference>
<accession>A0A418V4F8</accession>